<dbReference type="STRING" id="1618443.UV73_C0011G0019"/>
<organism evidence="2 3">
    <name type="scientific">Candidatus Gottesmanbacteria bacterium GW2011_GWA2_43_14</name>
    <dbReference type="NCBI Taxonomy" id="1618443"/>
    <lineage>
        <taxon>Bacteria</taxon>
        <taxon>Candidatus Gottesmaniibacteriota</taxon>
    </lineage>
</organism>
<gene>
    <name evidence="2" type="ORF">UV73_C0011G0019</name>
</gene>
<evidence type="ECO:0000313" key="2">
    <source>
        <dbReference type="EMBL" id="KKS96347.1"/>
    </source>
</evidence>
<dbReference type="AlphaFoldDB" id="A0A0G1DFH0"/>
<protein>
    <recommendedName>
        <fullName evidence="1">Peptidase S9 prolyl oligopeptidase catalytic domain-containing protein</fullName>
    </recommendedName>
</protein>
<dbReference type="GO" id="GO:0008236">
    <property type="term" value="F:serine-type peptidase activity"/>
    <property type="evidence" value="ECO:0007669"/>
    <property type="project" value="InterPro"/>
</dbReference>
<comment type="caution">
    <text evidence="2">The sequence shown here is derived from an EMBL/GenBank/DDBJ whole genome shotgun (WGS) entry which is preliminary data.</text>
</comment>
<dbReference type="Gene3D" id="3.40.50.1820">
    <property type="entry name" value="alpha/beta hydrolase"/>
    <property type="match status" value="1"/>
</dbReference>
<evidence type="ECO:0000313" key="3">
    <source>
        <dbReference type="Proteomes" id="UP000034894"/>
    </source>
</evidence>
<accession>A0A0G1DFH0</accession>
<name>A0A0G1DFH0_9BACT</name>
<sequence>MFFFRKKIVGPQNKKIIFLLCGWPGKIWHYLLTAKLLEFHGYQSIIYEFDNNILSSSITGTVNNTVSVKNDIIKEVNRFKHLGYTDFAVFGTSYGTIIAFMVANNEPNISRLIVNLSGADLAETVWTWNKGKESLVKNGIIHQGISLNKLKEKWSFLSPLNNIKNMRDRKILFYLSQKDNVIPYKLQIRLLNGLNKISNNVHVSVNHYSNHLFSALFNLVLFDKYVKFLEKRS</sequence>
<feature type="domain" description="Peptidase S9 prolyl oligopeptidase catalytic" evidence="1">
    <location>
        <begin position="70"/>
        <end position="215"/>
    </location>
</feature>
<dbReference type="InterPro" id="IPR029058">
    <property type="entry name" value="AB_hydrolase_fold"/>
</dbReference>
<dbReference type="InterPro" id="IPR001375">
    <property type="entry name" value="Peptidase_S9_cat"/>
</dbReference>
<dbReference type="Proteomes" id="UP000034894">
    <property type="component" value="Unassembled WGS sequence"/>
</dbReference>
<reference evidence="2 3" key="1">
    <citation type="journal article" date="2015" name="Nature">
        <title>rRNA introns, odd ribosomes, and small enigmatic genomes across a large radiation of phyla.</title>
        <authorList>
            <person name="Brown C.T."/>
            <person name="Hug L.A."/>
            <person name="Thomas B.C."/>
            <person name="Sharon I."/>
            <person name="Castelle C.J."/>
            <person name="Singh A."/>
            <person name="Wilkins M.J."/>
            <person name="Williams K.H."/>
            <person name="Banfield J.F."/>
        </authorList>
    </citation>
    <scope>NUCLEOTIDE SEQUENCE [LARGE SCALE GENOMIC DNA]</scope>
</reference>
<dbReference type="EMBL" id="LCFP01000011">
    <property type="protein sequence ID" value="KKS96347.1"/>
    <property type="molecule type" value="Genomic_DNA"/>
</dbReference>
<dbReference type="Pfam" id="PF00326">
    <property type="entry name" value="Peptidase_S9"/>
    <property type="match status" value="1"/>
</dbReference>
<proteinExistence type="predicted"/>
<dbReference type="GO" id="GO:0006508">
    <property type="term" value="P:proteolysis"/>
    <property type="evidence" value="ECO:0007669"/>
    <property type="project" value="InterPro"/>
</dbReference>
<dbReference type="SUPFAM" id="SSF53474">
    <property type="entry name" value="alpha/beta-Hydrolases"/>
    <property type="match status" value="1"/>
</dbReference>
<evidence type="ECO:0000259" key="1">
    <source>
        <dbReference type="Pfam" id="PF00326"/>
    </source>
</evidence>